<organism evidence="1">
    <name type="scientific">Rhizophora mucronata</name>
    <name type="common">Asiatic mangrove</name>
    <dbReference type="NCBI Taxonomy" id="61149"/>
    <lineage>
        <taxon>Eukaryota</taxon>
        <taxon>Viridiplantae</taxon>
        <taxon>Streptophyta</taxon>
        <taxon>Embryophyta</taxon>
        <taxon>Tracheophyta</taxon>
        <taxon>Spermatophyta</taxon>
        <taxon>Magnoliopsida</taxon>
        <taxon>eudicotyledons</taxon>
        <taxon>Gunneridae</taxon>
        <taxon>Pentapetalae</taxon>
        <taxon>rosids</taxon>
        <taxon>fabids</taxon>
        <taxon>Malpighiales</taxon>
        <taxon>Rhizophoraceae</taxon>
        <taxon>Rhizophora</taxon>
    </lineage>
</organism>
<name>A0A2P2NI60_RHIMU</name>
<dbReference type="AlphaFoldDB" id="A0A2P2NI60"/>
<reference evidence="1" key="1">
    <citation type="submission" date="2018-02" db="EMBL/GenBank/DDBJ databases">
        <title>Rhizophora mucronata_Transcriptome.</title>
        <authorList>
            <person name="Meera S.P."/>
            <person name="Sreeshan A."/>
            <person name="Augustine A."/>
        </authorList>
    </citation>
    <scope>NUCLEOTIDE SEQUENCE</scope>
    <source>
        <tissue evidence="1">Leaf</tissue>
    </source>
</reference>
<proteinExistence type="predicted"/>
<accession>A0A2P2NI60</accession>
<sequence>MHVHAQVYEKDKAFGCHVCGYKLIWTSYRFDEPKMCYIPEK</sequence>
<protein>
    <submittedName>
        <fullName evidence="1">Uncharacterized protein</fullName>
    </submittedName>
</protein>
<dbReference type="EMBL" id="GGEC01061694">
    <property type="protein sequence ID" value="MBX42178.1"/>
    <property type="molecule type" value="Transcribed_RNA"/>
</dbReference>
<evidence type="ECO:0000313" key="1">
    <source>
        <dbReference type="EMBL" id="MBX42178.1"/>
    </source>
</evidence>